<protein>
    <recommendedName>
        <fullName evidence="11">Choline transporter</fullName>
    </recommendedName>
</protein>
<evidence type="ECO:0000313" key="10">
    <source>
        <dbReference type="Proteomes" id="UP000503287"/>
    </source>
</evidence>
<dbReference type="EMBL" id="CP047345">
    <property type="protein sequence ID" value="QIF96269.1"/>
    <property type="molecule type" value="Genomic_DNA"/>
</dbReference>
<evidence type="ECO:0008006" key="11">
    <source>
        <dbReference type="Google" id="ProtNLM"/>
    </source>
</evidence>
<dbReference type="PANTHER" id="PTHR30047">
    <property type="entry name" value="HIGH-AFFINITY CHOLINE TRANSPORT PROTEIN-RELATED"/>
    <property type="match status" value="1"/>
</dbReference>
<evidence type="ECO:0000256" key="6">
    <source>
        <dbReference type="ARBA" id="ARBA00022989"/>
    </source>
</evidence>
<evidence type="ECO:0000256" key="2">
    <source>
        <dbReference type="ARBA" id="ARBA00005658"/>
    </source>
</evidence>
<evidence type="ECO:0000256" key="1">
    <source>
        <dbReference type="ARBA" id="ARBA00004651"/>
    </source>
</evidence>
<keyword evidence="6 8" id="KW-1133">Transmembrane helix</keyword>
<feature type="transmembrane region" description="Helical" evidence="8">
    <location>
        <begin position="44"/>
        <end position="64"/>
    </location>
</feature>
<keyword evidence="5 8" id="KW-0812">Transmembrane</keyword>
<dbReference type="GeneID" id="57334861"/>
<organism evidence="9 10">
    <name type="scientific">Proteus vulgaris</name>
    <dbReference type="NCBI Taxonomy" id="585"/>
    <lineage>
        <taxon>Bacteria</taxon>
        <taxon>Pseudomonadati</taxon>
        <taxon>Pseudomonadota</taxon>
        <taxon>Gammaproteobacteria</taxon>
        <taxon>Enterobacterales</taxon>
        <taxon>Morganellaceae</taxon>
        <taxon>Proteus</taxon>
    </lineage>
</organism>
<keyword evidence="4" id="KW-1003">Cell membrane</keyword>
<dbReference type="GO" id="GO:0022857">
    <property type="term" value="F:transmembrane transporter activity"/>
    <property type="evidence" value="ECO:0007669"/>
    <property type="project" value="InterPro"/>
</dbReference>
<gene>
    <name evidence="9" type="ORF">GTH24_20385</name>
</gene>
<dbReference type="Proteomes" id="UP000503287">
    <property type="component" value="Plasmid pZN3-tetX-171kb"/>
</dbReference>
<proteinExistence type="inferred from homology"/>
<accession>A0A6G6ST97</accession>
<evidence type="ECO:0000256" key="3">
    <source>
        <dbReference type="ARBA" id="ARBA00022448"/>
    </source>
</evidence>
<dbReference type="InterPro" id="IPR000060">
    <property type="entry name" value="BCCT_transptr"/>
</dbReference>
<evidence type="ECO:0000313" key="9">
    <source>
        <dbReference type="EMBL" id="QIF96269.1"/>
    </source>
</evidence>
<evidence type="ECO:0000256" key="5">
    <source>
        <dbReference type="ARBA" id="ARBA00022692"/>
    </source>
</evidence>
<evidence type="ECO:0000256" key="7">
    <source>
        <dbReference type="ARBA" id="ARBA00023136"/>
    </source>
</evidence>
<keyword evidence="3" id="KW-0813">Transport</keyword>
<dbReference type="PANTHER" id="PTHR30047:SF7">
    <property type="entry name" value="HIGH-AFFINITY CHOLINE TRANSPORT PROTEIN"/>
    <property type="match status" value="1"/>
</dbReference>
<keyword evidence="7 8" id="KW-0472">Membrane</keyword>
<dbReference type="RefSeq" id="WP_164526955.1">
    <property type="nucleotide sequence ID" value="NZ_CP047345.1"/>
</dbReference>
<sequence length="242" mass="27737">MDMLSSKKDVEVTPLWQRIFWGSITGVIAIVLLLNGGLGTLQAVSTTTAFPFSIVILISIYGLFKALRMDIGKIDIRSKANMYVQPSTRDSGGWQKRLRNVTVYQRRDNVIKFMNLVVLPAFEDVKAEFVKQGLAVTIDTEKDDDIRIVIDHGDNANFIYRVKAKHYLKPSFTLLDEESAQEDQKYFRAEVYLDDGSKGYDIMGYTKENIMNDIVDQYTSHHYFIQNYEMRSDYDVGSNPND</sequence>
<reference evidence="9 10" key="1">
    <citation type="submission" date="2020-01" db="EMBL/GenBank/DDBJ databases">
        <title>The genomic epidemiology of tigecycline resistance gene tet(X) variants in a swine farm in China.</title>
        <authorList>
            <person name="Peng K."/>
            <person name="Li R."/>
        </authorList>
    </citation>
    <scope>NUCLEOTIDE SEQUENCE [LARGE SCALE GENOMIC DNA]</scope>
    <source>
        <strain evidence="9 10">ZN3</strain>
        <plasmid evidence="9 10">pZN3-tetX-171kb</plasmid>
    </source>
</reference>
<dbReference type="Pfam" id="PF02028">
    <property type="entry name" value="BCCT"/>
    <property type="match status" value="1"/>
</dbReference>
<evidence type="ECO:0000256" key="4">
    <source>
        <dbReference type="ARBA" id="ARBA00022475"/>
    </source>
</evidence>
<geneLocation type="plasmid" evidence="9 10">
    <name>pZN3-tetX-171kb</name>
</geneLocation>
<keyword evidence="9" id="KW-0614">Plasmid</keyword>
<feature type="transmembrane region" description="Helical" evidence="8">
    <location>
        <begin position="20"/>
        <end position="38"/>
    </location>
</feature>
<comment type="similarity">
    <text evidence="2">Belongs to the BCCT transporter (TC 2.A.15) family.</text>
</comment>
<keyword evidence="10" id="KW-1185">Reference proteome</keyword>
<comment type="subcellular location">
    <subcellularLocation>
        <location evidence="1">Cell membrane</location>
        <topology evidence="1">Multi-pass membrane protein</topology>
    </subcellularLocation>
</comment>
<dbReference type="GO" id="GO:0005886">
    <property type="term" value="C:plasma membrane"/>
    <property type="evidence" value="ECO:0007669"/>
    <property type="project" value="UniProtKB-SubCell"/>
</dbReference>
<name>A0A6G6ST97_PROVU</name>
<dbReference type="AlphaFoldDB" id="A0A6G6ST97"/>
<evidence type="ECO:0000256" key="8">
    <source>
        <dbReference type="SAM" id="Phobius"/>
    </source>
</evidence>